<name>A0A9X3IAR3_9SPHI</name>
<dbReference type="EMBL" id="JAPJUH010000005">
    <property type="protein sequence ID" value="MCX3266635.1"/>
    <property type="molecule type" value="Genomic_DNA"/>
</dbReference>
<proteinExistence type="predicted"/>
<dbReference type="AlphaFoldDB" id="A0A9X3IAR3"/>
<gene>
    <name evidence="2" type="ORF">OQZ29_17895</name>
</gene>
<keyword evidence="3" id="KW-1185">Reference proteome</keyword>
<evidence type="ECO:0000259" key="1">
    <source>
        <dbReference type="Pfam" id="PF04993"/>
    </source>
</evidence>
<organism evidence="2 3">
    <name type="scientific">Pedobacter agri</name>
    <dbReference type="NCBI Taxonomy" id="454586"/>
    <lineage>
        <taxon>Bacteria</taxon>
        <taxon>Pseudomonadati</taxon>
        <taxon>Bacteroidota</taxon>
        <taxon>Sphingobacteriia</taxon>
        <taxon>Sphingobacteriales</taxon>
        <taxon>Sphingobacteriaceae</taxon>
        <taxon>Pedobacter</taxon>
    </lineage>
</organism>
<accession>A0A9X3IAR3</accession>
<evidence type="ECO:0000313" key="2">
    <source>
        <dbReference type="EMBL" id="MCX3266635.1"/>
    </source>
</evidence>
<dbReference type="Proteomes" id="UP001142592">
    <property type="component" value="Unassembled WGS sequence"/>
</dbReference>
<dbReference type="Gene3D" id="3.30.1460.30">
    <property type="entry name" value="YgaC/TfoX-N like chaperone"/>
    <property type="match status" value="1"/>
</dbReference>
<reference evidence="2" key="1">
    <citation type="submission" date="2022-11" db="EMBL/GenBank/DDBJ databases">
        <authorList>
            <person name="Graham C."/>
            <person name="Newman J.D."/>
        </authorList>
    </citation>
    <scope>NUCLEOTIDE SEQUENCE</scope>
    <source>
        <strain evidence="2">DSM 19486</strain>
    </source>
</reference>
<protein>
    <submittedName>
        <fullName evidence="2">TfoX/Sxy family protein</fullName>
    </submittedName>
</protein>
<sequence length="107" mass="12032">MASDQSFVDFVVEQIQNVGKITAKKMFGEYGIYADEILFALVCENKLFVKPTISGRAFIGEVVEASPYEGAKPNFLIEEKIEDSDWLSELIKISLTELPPTKARKKK</sequence>
<evidence type="ECO:0000313" key="3">
    <source>
        <dbReference type="Proteomes" id="UP001142592"/>
    </source>
</evidence>
<feature type="domain" description="TfoX N-terminal" evidence="1">
    <location>
        <begin position="13"/>
        <end position="96"/>
    </location>
</feature>
<dbReference type="RefSeq" id="WP_010600095.1">
    <property type="nucleotide sequence ID" value="NZ_JAPJUH010000005.1"/>
</dbReference>
<dbReference type="InterPro" id="IPR007076">
    <property type="entry name" value="TfoX_N"/>
</dbReference>
<dbReference type="SUPFAM" id="SSF159894">
    <property type="entry name" value="YgaC/TfoX-N like"/>
    <property type="match status" value="1"/>
</dbReference>
<dbReference type="Pfam" id="PF04993">
    <property type="entry name" value="TfoX_N"/>
    <property type="match status" value="1"/>
</dbReference>
<comment type="caution">
    <text evidence="2">The sequence shown here is derived from an EMBL/GenBank/DDBJ whole genome shotgun (WGS) entry which is preliminary data.</text>
</comment>